<proteinExistence type="predicted"/>
<organism evidence="6">
    <name type="scientific">marine metagenome</name>
    <dbReference type="NCBI Taxonomy" id="408172"/>
    <lineage>
        <taxon>unclassified sequences</taxon>
        <taxon>metagenomes</taxon>
        <taxon>ecological metagenomes</taxon>
    </lineage>
</organism>
<dbReference type="PANTHER" id="PTHR40261">
    <property type="match status" value="1"/>
</dbReference>
<protein>
    <recommendedName>
        <fullName evidence="5">Rieske domain-containing protein</fullName>
    </recommendedName>
</protein>
<keyword evidence="3" id="KW-0408">Iron</keyword>
<keyword evidence="4" id="KW-0411">Iron-sulfur</keyword>
<evidence type="ECO:0000256" key="4">
    <source>
        <dbReference type="ARBA" id="ARBA00023014"/>
    </source>
</evidence>
<sequence>VNITLWKNHPHAPKPGVRLCQLEEIPDGSGREFIFGPDKSQFKLVVFRLNESAWGYINVCPHFWLPLNARPEKFLICGPGRVMCSFHSAIFRFEDGLCIDGPVKGGKLDSVPVEIKTNHSVVVGNN</sequence>
<dbReference type="GO" id="GO:0046872">
    <property type="term" value="F:metal ion binding"/>
    <property type="evidence" value="ECO:0007669"/>
    <property type="project" value="UniProtKB-KW"/>
</dbReference>
<evidence type="ECO:0000256" key="3">
    <source>
        <dbReference type="ARBA" id="ARBA00023004"/>
    </source>
</evidence>
<evidence type="ECO:0000259" key="5">
    <source>
        <dbReference type="PROSITE" id="PS51296"/>
    </source>
</evidence>
<gene>
    <name evidence="6" type="ORF">METZ01_LOCUS154431</name>
</gene>
<dbReference type="PROSITE" id="PS51296">
    <property type="entry name" value="RIESKE"/>
    <property type="match status" value="1"/>
</dbReference>
<keyword evidence="1" id="KW-0001">2Fe-2S</keyword>
<name>A0A382AKR2_9ZZZZ</name>
<keyword evidence="2" id="KW-0479">Metal-binding</keyword>
<feature type="non-terminal residue" evidence="6">
    <location>
        <position position="1"/>
    </location>
</feature>
<accession>A0A382AKR2</accession>
<dbReference type="InterPro" id="IPR017941">
    <property type="entry name" value="Rieske_2Fe-2S"/>
</dbReference>
<dbReference type="AlphaFoldDB" id="A0A382AKR2"/>
<feature type="domain" description="Rieske" evidence="5">
    <location>
        <begin position="17"/>
        <end position="122"/>
    </location>
</feature>
<dbReference type="Gene3D" id="2.102.10.10">
    <property type="entry name" value="Rieske [2Fe-2S] iron-sulphur domain"/>
    <property type="match status" value="1"/>
</dbReference>
<evidence type="ECO:0000256" key="2">
    <source>
        <dbReference type="ARBA" id="ARBA00022723"/>
    </source>
</evidence>
<evidence type="ECO:0000256" key="1">
    <source>
        <dbReference type="ARBA" id="ARBA00022714"/>
    </source>
</evidence>
<dbReference type="EMBL" id="UINC01025638">
    <property type="protein sequence ID" value="SVB01577.1"/>
    <property type="molecule type" value="Genomic_DNA"/>
</dbReference>
<evidence type="ECO:0000313" key="6">
    <source>
        <dbReference type="EMBL" id="SVB01577.1"/>
    </source>
</evidence>
<dbReference type="GO" id="GO:0051537">
    <property type="term" value="F:2 iron, 2 sulfur cluster binding"/>
    <property type="evidence" value="ECO:0007669"/>
    <property type="project" value="UniProtKB-KW"/>
</dbReference>
<reference evidence="6" key="1">
    <citation type="submission" date="2018-05" db="EMBL/GenBank/DDBJ databases">
        <authorList>
            <person name="Lanie J.A."/>
            <person name="Ng W.-L."/>
            <person name="Kazmierczak K.M."/>
            <person name="Andrzejewski T.M."/>
            <person name="Davidsen T.M."/>
            <person name="Wayne K.J."/>
            <person name="Tettelin H."/>
            <person name="Glass J.I."/>
            <person name="Rusch D."/>
            <person name="Podicherti R."/>
            <person name="Tsui H.-C.T."/>
            <person name="Winkler M.E."/>
        </authorList>
    </citation>
    <scope>NUCLEOTIDE SEQUENCE</scope>
</reference>
<dbReference type="SUPFAM" id="SSF50022">
    <property type="entry name" value="ISP domain"/>
    <property type="match status" value="1"/>
</dbReference>
<dbReference type="InterPro" id="IPR036922">
    <property type="entry name" value="Rieske_2Fe-2S_sf"/>
</dbReference>
<dbReference type="Pfam" id="PF00355">
    <property type="entry name" value="Rieske"/>
    <property type="match status" value="1"/>
</dbReference>
<dbReference type="PANTHER" id="PTHR40261:SF1">
    <property type="entry name" value="RIESKE DOMAIN-CONTAINING PROTEIN"/>
    <property type="match status" value="1"/>
</dbReference>